<dbReference type="EMBL" id="SJKC01000009">
    <property type="protein sequence ID" value="TCC29675.1"/>
    <property type="molecule type" value="Genomic_DNA"/>
</dbReference>
<dbReference type="GO" id="GO:0003677">
    <property type="term" value="F:DNA binding"/>
    <property type="evidence" value="ECO:0007669"/>
    <property type="project" value="InterPro"/>
</dbReference>
<evidence type="ECO:0008006" key="3">
    <source>
        <dbReference type="Google" id="ProtNLM"/>
    </source>
</evidence>
<evidence type="ECO:0000313" key="2">
    <source>
        <dbReference type="Proteomes" id="UP000294225"/>
    </source>
</evidence>
<accession>A0A4R0ILW6</accession>
<name>A0A4R0ILW6_9ACTN</name>
<dbReference type="AlphaFoldDB" id="A0A4R0ILW6"/>
<dbReference type="GO" id="GO:0032784">
    <property type="term" value="P:regulation of DNA-templated transcription elongation"/>
    <property type="evidence" value="ECO:0007669"/>
    <property type="project" value="InterPro"/>
</dbReference>
<organism evidence="1 2">
    <name type="scientific">Kribbella speibonae</name>
    <dbReference type="NCBI Taxonomy" id="1572660"/>
    <lineage>
        <taxon>Bacteria</taxon>
        <taxon>Bacillati</taxon>
        <taxon>Actinomycetota</taxon>
        <taxon>Actinomycetes</taxon>
        <taxon>Propionibacteriales</taxon>
        <taxon>Kribbellaceae</taxon>
        <taxon>Kribbella</taxon>
    </lineage>
</organism>
<evidence type="ECO:0000313" key="1">
    <source>
        <dbReference type="EMBL" id="TCC29675.1"/>
    </source>
</evidence>
<dbReference type="InterPro" id="IPR036953">
    <property type="entry name" value="GreA/GreB_C_sf"/>
</dbReference>
<reference evidence="1 2" key="1">
    <citation type="submission" date="2019-02" db="EMBL/GenBank/DDBJ databases">
        <title>Kribbella capetownensis sp. nov. and Kribbella speibonae sp. nov., isolated from soil.</title>
        <authorList>
            <person name="Curtis S.M."/>
            <person name="Norton I."/>
            <person name="Everest G.J."/>
            <person name="Meyers P.R."/>
        </authorList>
    </citation>
    <scope>NUCLEOTIDE SEQUENCE [LARGE SCALE GENOMIC DNA]</scope>
    <source>
        <strain evidence="1 2">YM55</strain>
    </source>
</reference>
<dbReference type="RefSeq" id="WP_131500278.1">
    <property type="nucleotide sequence ID" value="NZ_SJKC01000009.1"/>
</dbReference>
<dbReference type="SUPFAM" id="SSF54534">
    <property type="entry name" value="FKBP-like"/>
    <property type="match status" value="1"/>
</dbReference>
<gene>
    <name evidence="1" type="ORF">E0H92_42445</name>
</gene>
<protein>
    <recommendedName>
        <fullName evidence="3">Transcription elongation factor GreA/GreB C-terminal domain-containing protein</fullName>
    </recommendedName>
</protein>
<comment type="caution">
    <text evidence="1">The sequence shown here is derived from an EMBL/GenBank/DDBJ whole genome shotgun (WGS) entry which is preliminary data.</text>
</comment>
<dbReference type="Proteomes" id="UP000294225">
    <property type="component" value="Unassembled WGS sequence"/>
</dbReference>
<proteinExistence type="predicted"/>
<dbReference type="Gene3D" id="3.10.50.30">
    <property type="entry name" value="Transcription elongation factor, GreA/GreB, C-terminal domain"/>
    <property type="match status" value="1"/>
</dbReference>
<sequence length="293" mass="32205">MIELRGSFEFLGQLQRLRTRVVRSVEAYHSVLWFGHLPLAEGLRFGQETADPGVWLTVDRVERVPPPSPPDILRPWITEQSLRDSSRTAPSLSRATARAVQVVTSEGDLETVTEELLLEDCPEVPDALSGWVPIWQAWAVDDQPRAAVGEAYHRLYSMYQDSRALAETYEVVLGFGCLVTRSGGQDVRRHIVTMAAAIELDLDSGRLTVVPSHSGGSWVTPGCVICLQYPGEDDIDRLFVTIMPHADGVPADTSPVSPLTDLAQAIEGAKAGDMVHFETPRGLQRAVVIEVQD</sequence>